<evidence type="ECO:0000256" key="1">
    <source>
        <dbReference type="ARBA" id="ARBA00006739"/>
    </source>
</evidence>
<evidence type="ECO:0000256" key="3">
    <source>
        <dbReference type="ARBA" id="ARBA00022679"/>
    </source>
</evidence>
<dbReference type="PANTHER" id="PTHR43179">
    <property type="entry name" value="RHAMNOSYLTRANSFERASE WBBL"/>
    <property type="match status" value="1"/>
</dbReference>
<dbReference type="InterPro" id="IPR029044">
    <property type="entry name" value="Nucleotide-diphossugar_trans"/>
</dbReference>
<comment type="caution">
    <text evidence="5">The sequence shown here is derived from an EMBL/GenBank/DDBJ whole genome shotgun (WGS) entry which is preliminary data.</text>
</comment>
<keyword evidence="3 5" id="KW-0808">Transferase</keyword>
<keyword evidence="2" id="KW-0328">Glycosyltransferase</keyword>
<organism evidence="5 6">
    <name type="scientific">Candidatus Woesebacteria bacterium GW2011_GWA1_39_8</name>
    <dbReference type="NCBI Taxonomy" id="1618552"/>
    <lineage>
        <taxon>Bacteria</taxon>
        <taxon>Candidatus Woeseibacteriota</taxon>
    </lineage>
</organism>
<dbReference type="PANTHER" id="PTHR43179:SF12">
    <property type="entry name" value="GALACTOFURANOSYLTRANSFERASE GLFT2"/>
    <property type="match status" value="1"/>
</dbReference>
<comment type="similarity">
    <text evidence="1">Belongs to the glycosyltransferase 2 family.</text>
</comment>
<evidence type="ECO:0000313" key="6">
    <source>
        <dbReference type="Proteomes" id="UP000034793"/>
    </source>
</evidence>
<dbReference type="Proteomes" id="UP000034793">
    <property type="component" value="Unassembled WGS sequence"/>
</dbReference>
<dbReference type="GO" id="GO:0016757">
    <property type="term" value="F:glycosyltransferase activity"/>
    <property type="evidence" value="ECO:0007669"/>
    <property type="project" value="UniProtKB-KW"/>
</dbReference>
<dbReference type="CDD" id="cd04186">
    <property type="entry name" value="GT_2_like_c"/>
    <property type="match status" value="1"/>
</dbReference>
<dbReference type="Pfam" id="PF00535">
    <property type="entry name" value="Glycos_transf_2"/>
    <property type="match status" value="1"/>
</dbReference>
<gene>
    <name evidence="5" type="ORF">UT61_C0064G0005</name>
</gene>
<dbReference type="AlphaFoldDB" id="A0A0G0RZK2"/>
<reference evidence="5 6" key="1">
    <citation type="journal article" date="2015" name="Nature">
        <title>rRNA introns, odd ribosomes, and small enigmatic genomes across a large radiation of phyla.</title>
        <authorList>
            <person name="Brown C.T."/>
            <person name="Hug L.A."/>
            <person name="Thomas B.C."/>
            <person name="Sharon I."/>
            <person name="Castelle C.J."/>
            <person name="Singh A."/>
            <person name="Wilkins M.J."/>
            <person name="Williams K.H."/>
            <person name="Banfield J.F."/>
        </authorList>
    </citation>
    <scope>NUCLEOTIDE SEQUENCE [LARGE SCALE GENOMIC DNA]</scope>
</reference>
<evidence type="ECO:0000256" key="2">
    <source>
        <dbReference type="ARBA" id="ARBA00022676"/>
    </source>
</evidence>
<sequence length="295" mass="33916">MECLESLSKTKISNFKLTLLVVDNGSSDDSRIVIKKYLKKLSFESKNINGLLLKNTTNLGFAAGNNVGLSYAMAKRADFVVVINNDTLVAEDIFEKFLTFEKNHPDVGIFSPKIFFAPGYEFHKKRYKESDIGKVIWYAGGKIDWDNIYGKNIGVDKVDSGQFDKACEIDFATGACMIIRCSALSDVGLFDENYFMYLEDTDLSMRFRRKNWKIFFVPSMKIWHKVAQSSGIGSDLNDYFITRNRLLFGSRYATFRTRSALFRESIRFVVRGRKWQRKGVVDYYLGKFDRGSWVS</sequence>
<protein>
    <submittedName>
        <fullName evidence="5">Glycosyl transferase, family 2</fullName>
    </submittedName>
</protein>
<feature type="domain" description="Glycosyltransferase 2-like" evidence="4">
    <location>
        <begin position="2"/>
        <end position="186"/>
    </location>
</feature>
<dbReference type="InterPro" id="IPR001173">
    <property type="entry name" value="Glyco_trans_2-like"/>
</dbReference>
<dbReference type="Gene3D" id="3.90.550.10">
    <property type="entry name" value="Spore Coat Polysaccharide Biosynthesis Protein SpsA, Chain A"/>
    <property type="match status" value="1"/>
</dbReference>
<proteinExistence type="inferred from homology"/>
<name>A0A0G0RZK2_9BACT</name>
<evidence type="ECO:0000313" key="5">
    <source>
        <dbReference type="EMBL" id="KKR27850.1"/>
    </source>
</evidence>
<evidence type="ECO:0000259" key="4">
    <source>
        <dbReference type="Pfam" id="PF00535"/>
    </source>
</evidence>
<dbReference type="EMBL" id="LBXL01000064">
    <property type="protein sequence ID" value="KKR27850.1"/>
    <property type="molecule type" value="Genomic_DNA"/>
</dbReference>
<dbReference type="SUPFAM" id="SSF53448">
    <property type="entry name" value="Nucleotide-diphospho-sugar transferases"/>
    <property type="match status" value="1"/>
</dbReference>
<accession>A0A0G0RZK2</accession>